<evidence type="ECO:0000313" key="4">
    <source>
        <dbReference type="Proteomes" id="UP000245998"/>
    </source>
</evidence>
<feature type="compositionally biased region" description="Acidic residues" evidence="1">
    <location>
        <begin position="42"/>
        <end position="56"/>
    </location>
</feature>
<reference evidence="3 4" key="1">
    <citation type="submission" date="2018-04" db="EMBL/GenBank/DDBJ databases">
        <title>Camelliibacillus theae gen. nov., sp. nov., isolated from Pu'er tea.</title>
        <authorList>
            <person name="Niu L."/>
        </authorList>
    </citation>
    <scope>NUCLEOTIDE SEQUENCE [LARGE SCALE GENOMIC DNA]</scope>
    <source>
        <strain evidence="3 4">T8</strain>
    </source>
</reference>
<evidence type="ECO:0000313" key="3">
    <source>
        <dbReference type="EMBL" id="PWA12265.1"/>
    </source>
</evidence>
<feature type="compositionally biased region" description="Basic and acidic residues" evidence="1">
    <location>
        <begin position="57"/>
        <end position="68"/>
    </location>
</feature>
<comment type="caution">
    <text evidence="3">The sequence shown here is derived from an EMBL/GenBank/DDBJ whole genome shotgun (WGS) entry which is preliminary data.</text>
</comment>
<feature type="region of interest" description="Disordered" evidence="1">
    <location>
        <begin position="341"/>
        <end position="360"/>
    </location>
</feature>
<dbReference type="AlphaFoldDB" id="A0A2U1K4S0"/>
<dbReference type="Pfam" id="PF10646">
    <property type="entry name" value="Germane"/>
    <property type="match status" value="2"/>
</dbReference>
<feature type="domain" description="GerMN" evidence="2">
    <location>
        <begin position="253"/>
        <end position="340"/>
    </location>
</feature>
<sequence length="360" mass="39414">MRKRFKFAFLLLLSLLLFIIAGCGLIGKNREVDIDPPKDVSLVDENEDGELADDKEESAKTSEENTADAEKVKRQLFLIDEKGMVVPQMLEIPVPESKEVATQALEYLVKDGPVSELLPNGFQAVLPAGTQVLGVNIKDDTAIADFSEEFKEYQAADEQKILQAITWTLTQFDNINKVKIRINGHDQEVMPVDGTPISGGVSREDGINIDSGSVTDLSDSVGVTLYFLAQSGENRYYVPVTKRVAKNEENDKVAAAVNGLIEGPSLQSGLFSDFPKEVEILDILKDSEGLLTLDFNEAILDNQKAISDEALHSLVLTLTENEDIKEIAINVNGEANVLTESGKPLSQPVTRDMVSETKGF</sequence>
<accession>A0A2U1K4S0</accession>
<dbReference type="OrthoDB" id="1715058at2"/>
<dbReference type="PROSITE" id="PS51257">
    <property type="entry name" value="PROKAR_LIPOPROTEIN"/>
    <property type="match status" value="1"/>
</dbReference>
<evidence type="ECO:0000256" key="1">
    <source>
        <dbReference type="SAM" id="MobiDB-lite"/>
    </source>
</evidence>
<dbReference type="RefSeq" id="WP_116554088.1">
    <property type="nucleotide sequence ID" value="NZ_QCZG01000010.1"/>
</dbReference>
<dbReference type="InterPro" id="IPR019606">
    <property type="entry name" value="GerMN"/>
</dbReference>
<organism evidence="3 4">
    <name type="scientific">Pueribacillus theae</name>
    <dbReference type="NCBI Taxonomy" id="2171751"/>
    <lineage>
        <taxon>Bacteria</taxon>
        <taxon>Bacillati</taxon>
        <taxon>Bacillota</taxon>
        <taxon>Bacilli</taxon>
        <taxon>Bacillales</taxon>
        <taxon>Bacillaceae</taxon>
        <taxon>Pueribacillus</taxon>
    </lineage>
</organism>
<dbReference type="Proteomes" id="UP000245998">
    <property type="component" value="Unassembled WGS sequence"/>
</dbReference>
<name>A0A2U1K4S0_9BACI</name>
<dbReference type="SMART" id="SM00909">
    <property type="entry name" value="Germane"/>
    <property type="match status" value="2"/>
</dbReference>
<feature type="domain" description="GerMN" evidence="2">
    <location>
        <begin position="101"/>
        <end position="191"/>
    </location>
</feature>
<gene>
    <name evidence="3" type="ORF">DCC39_06510</name>
</gene>
<evidence type="ECO:0000259" key="2">
    <source>
        <dbReference type="SMART" id="SM00909"/>
    </source>
</evidence>
<keyword evidence="4" id="KW-1185">Reference proteome</keyword>
<feature type="region of interest" description="Disordered" evidence="1">
    <location>
        <begin position="37"/>
        <end position="68"/>
    </location>
</feature>
<proteinExistence type="predicted"/>
<dbReference type="EMBL" id="QCZG01000010">
    <property type="protein sequence ID" value="PWA12265.1"/>
    <property type="molecule type" value="Genomic_DNA"/>
</dbReference>
<protein>
    <submittedName>
        <fullName evidence="3">Sporulation protein</fullName>
    </submittedName>
</protein>